<protein>
    <submittedName>
        <fullName evidence="2">SusD-like starch-binding protein associating with outer membrane</fullName>
    </submittedName>
</protein>
<comment type="caution">
    <text evidence="2">The sequence shown here is derived from an EMBL/GenBank/DDBJ whole genome shotgun (WGS) entry which is preliminary data.</text>
</comment>
<dbReference type="Gene3D" id="1.25.40.390">
    <property type="match status" value="1"/>
</dbReference>
<name>A0A4Q7MZ26_9BACT</name>
<proteinExistence type="predicted"/>
<dbReference type="Pfam" id="PF14322">
    <property type="entry name" value="SusD-like_3"/>
    <property type="match status" value="1"/>
</dbReference>
<organism evidence="2 3">
    <name type="scientific">Pseudobacter ginsenosidimutans</name>
    <dbReference type="NCBI Taxonomy" id="661488"/>
    <lineage>
        <taxon>Bacteria</taxon>
        <taxon>Pseudomonadati</taxon>
        <taxon>Bacteroidota</taxon>
        <taxon>Chitinophagia</taxon>
        <taxon>Chitinophagales</taxon>
        <taxon>Chitinophagaceae</taxon>
        <taxon>Pseudobacter</taxon>
    </lineage>
</organism>
<dbReference type="Proteomes" id="UP000293874">
    <property type="component" value="Unassembled WGS sequence"/>
</dbReference>
<gene>
    <name evidence="2" type="ORF">EV199_0047</name>
</gene>
<reference evidence="2 3" key="1">
    <citation type="submission" date="2019-02" db="EMBL/GenBank/DDBJ databases">
        <title>Genomic Encyclopedia of Type Strains, Phase IV (KMG-IV): sequencing the most valuable type-strain genomes for metagenomic binning, comparative biology and taxonomic classification.</title>
        <authorList>
            <person name="Goeker M."/>
        </authorList>
    </citation>
    <scope>NUCLEOTIDE SEQUENCE [LARGE SCALE GENOMIC DNA]</scope>
    <source>
        <strain evidence="2 3">DSM 18116</strain>
    </source>
</reference>
<evidence type="ECO:0000313" key="3">
    <source>
        <dbReference type="Proteomes" id="UP000293874"/>
    </source>
</evidence>
<dbReference type="AlphaFoldDB" id="A0A4Q7MZ26"/>
<evidence type="ECO:0000259" key="1">
    <source>
        <dbReference type="Pfam" id="PF14322"/>
    </source>
</evidence>
<dbReference type="PROSITE" id="PS51257">
    <property type="entry name" value="PROKAR_LIPOPROTEIN"/>
    <property type="match status" value="1"/>
</dbReference>
<evidence type="ECO:0000313" key="2">
    <source>
        <dbReference type="EMBL" id="RZS74203.1"/>
    </source>
</evidence>
<accession>A0A4Q7MZ26</accession>
<feature type="domain" description="SusD-like N-terminal" evidence="1">
    <location>
        <begin position="25"/>
        <end position="217"/>
    </location>
</feature>
<dbReference type="EMBL" id="SGXA01000001">
    <property type="protein sequence ID" value="RZS74203.1"/>
    <property type="molecule type" value="Genomic_DNA"/>
</dbReference>
<dbReference type="InterPro" id="IPR033985">
    <property type="entry name" value="SusD-like_N"/>
</dbReference>
<dbReference type="InterPro" id="IPR011990">
    <property type="entry name" value="TPR-like_helical_dom_sf"/>
</dbReference>
<dbReference type="SUPFAM" id="SSF48452">
    <property type="entry name" value="TPR-like"/>
    <property type="match status" value="1"/>
</dbReference>
<keyword evidence="3" id="KW-1185">Reference proteome</keyword>
<sequence length="477" mass="54189">MKFMNNRCPIIILLSGLLLLGSCNKYLDVQPETSYTETQVYNNEAALQQAFNGLYLDLGSTQLYGSYLSSTMIEMLAQRYKPTYDMQGMRNLSGLVYYDYNSEPVQHLFDTIWRKAYATILATNVFLSKIDNSIAGRVISEPNGKLLKGEALAIRALLHFDMLRLFGPVYSSGSGNSTIPYYSVADGKMQPLLPGSQVMDKVMADLTEAAGLLANDPVVTQGVNYSNDFYSAARNQRLNYYAVRSLMARAYLWQGKTTEAHTTALSVITDGEKWFPWTSTDAVFNATNPDRIFSPEIIFGAHNPFLYINYDRYFNPALSDNTIMAPDPTRLTEVFEGLLQDYRFVQTWRTGNGKAYHTFYKYAPLPQRQHREFVQPLIRKSELYLILAETESDPVKALAYLNTERRNRGLANLETISSMDIELRKEYQKEFWGEGQLFFYYKRINATGVPSGASPYPWATVDPVYTVPLPLSETTTR</sequence>